<proteinExistence type="predicted"/>
<evidence type="ECO:0000313" key="1">
    <source>
        <dbReference type="EMBL" id="MUV05444.1"/>
    </source>
</evidence>
<dbReference type="RefSeq" id="WP_157484702.1">
    <property type="nucleotide sequence ID" value="NZ_JAZDQD010000008.1"/>
</dbReference>
<name>A0A6N8HI53_9FLAO</name>
<gene>
    <name evidence="1" type="ORF">GN157_17155</name>
</gene>
<dbReference type="OrthoDB" id="1440774at2"/>
<accession>A0A6N8HI53</accession>
<dbReference type="EMBL" id="WOWP01000063">
    <property type="protein sequence ID" value="MUV05444.1"/>
    <property type="molecule type" value="Genomic_DNA"/>
</dbReference>
<sequence length="240" mass="28073">MKIPVFIYSVLICLISNTIYSQAYQVVYNYSIIDTKDEYGIIGFGKEKLITSEIESLSFSRNIDTVAVIKGIEEPHVQEASEYSASIYKEFMKGLRYCPTFFNYDLKDHDYSIEWEIGESTKNILGYNCQSAIGNYRGRNYIVFFTTDIPVQNGPHTFDNLPGLILEISSSDNVVHFLAESIKQVDEKIYNPFTKREYIDWEQFKILYKKYFERMTNYKPEEDMTVIVPNRGIEIYLDEK</sequence>
<dbReference type="InterPro" id="IPR005901">
    <property type="entry name" value="GLPGLI"/>
</dbReference>
<organism evidence="1 2">
    <name type="scientific">Flavobacterium rakeshii</name>
    <dbReference type="NCBI Taxonomy" id="1038845"/>
    <lineage>
        <taxon>Bacteria</taxon>
        <taxon>Pseudomonadati</taxon>
        <taxon>Bacteroidota</taxon>
        <taxon>Flavobacteriia</taxon>
        <taxon>Flavobacteriales</taxon>
        <taxon>Flavobacteriaceae</taxon>
        <taxon>Flavobacterium</taxon>
    </lineage>
</organism>
<evidence type="ECO:0000313" key="2">
    <source>
        <dbReference type="Proteomes" id="UP000433945"/>
    </source>
</evidence>
<reference evidence="1 2" key="1">
    <citation type="submission" date="2019-12" db="EMBL/GenBank/DDBJ databases">
        <authorList>
            <person name="Sun J.-Q."/>
        </authorList>
    </citation>
    <scope>NUCLEOTIDE SEQUENCE [LARGE SCALE GENOMIC DNA]</scope>
    <source>
        <strain evidence="1 2">JCM 17928</strain>
    </source>
</reference>
<dbReference type="Pfam" id="PF22252">
    <property type="entry name" value="PNGase_F-II_N"/>
    <property type="match status" value="1"/>
</dbReference>
<protein>
    <submittedName>
        <fullName evidence="1">GLPGLI family protein</fullName>
    </submittedName>
</protein>
<keyword evidence="2" id="KW-1185">Reference proteome</keyword>
<dbReference type="AlphaFoldDB" id="A0A6N8HI53"/>
<dbReference type="Proteomes" id="UP000433945">
    <property type="component" value="Unassembled WGS sequence"/>
</dbReference>
<dbReference type="NCBIfam" id="TIGR01200">
    <property type="entry name" value="GLPGLI"/>
    <property type="match status" value="1"/>
</dbReference>
<comment type="caution">
    <text evidence="1">The sequence shown here is derived from an EMBL/GenBank/DDBJ whole genome shotgun (WGS) entry which is preliminary data.</text>
</comment>